<dbReference type="Gene3D" id="3.30.70.1820">
    <property type="entry name" value="L1 transposable element, RRM domain"/>
    <property type="match status" value="1"/>
</dbReference>
<name>T1HVY7_RHOPR</name>
<dbReference type="EMBL" id="ACPB03016880">
    <property type="status" value="NOT_ANNOTATED_CDS"/>
    <property type="molecule type" value="Genomic_DNA"/>
</dbReference>
<evidence type="ECO:0008006" key="3">
    <source>
        <dbReference type="Google" id="ProtNLM"/>
    </source>
</evidence>
<dbReference type="VEuPathDB" id="VectorBase:RPRC008207"/>
<dbReference type="AlphaFoldDB" id="T1HVY7"/>
<dbReference type="Proteomes" id="UP000015103">
    <property type="component" value="Unassembled WGS sequence"/>
</dbReference>
<dbReference type="InParanoid" id="T1HVY7"/>
<evidence type="ECO:0000313" key="2">
    <source>
        <dbReference type="Proteomes" id="UP000015103"/>
    </source>
</evidence>
<sequence>MGEASLNLQTSWMNEMKLMLKSMSEQMSQLATKDDLIKIDEKINYAISGFEKVKEELVVIKAENKQLKEKLADLENKSRRNNLIFRGIPESTDYRKVVHELCGSLLGLTSEVNIVQAFPIGRSRTGRRVVLVEFASYKDVLLIMSSMHKAKNTDILIQQDLSYVTRIRRNNLLFWRRRIMQIIPGARLRLRTDVLILTVNNRTVKFKWDDEDGLITEERGNGLALLAEITGVDFLNLPNEAGSGGSVSGVTTEGTPHLK</sequence>
<dbReference type="HOGENOM" id="CLU_079734_0_0_1"/>
<organism evidence="1 2">
    <name type="scientific">Rhodnius prolixus</name>
    <name type="common">Triatomid bug</name>
    <dbReference type="NCBI Taxonomy" id="13249"/>
    <lineage>
        <taxon>Eukaryota</taxon>
        <taxon>Metazoa</taxon>
        <taxon>Ecdysozoa</taxon>
        <taxon>Arthropoda</taxon>
        <taxon>Hexapoda</taxon>
        <taxon>Insecta</taxon>
        <taxon>Pterygota</taxon>
        <taxon>Neoptera</taxon>
        <taxon>Paraneoptera</taxon>
        <taxon>Hemiptera</taxon>
        <taxon>Heteroptera</taxon>
        <taxon>Panheteroptera</taxon>
        <taxon>Cimicomorpha</taxon>
        <taxon>Reduviidae</taxon>
        <taxon>Triatominae</taxon>
        <taxon>Rhodnius</taxon>
    </lineage>
</organism>
<protein>
    <recommendedName>
        <fullName evidence="3">RRM domain-containing protein</fullName>
    </recommendedName>
</protein>
<accession>T1HVY7</accession>
<keyword evidence="2" id="KW-1185">Reference proteome</keyword>
<proteinExistence type="predicted"/>
<evidence type="ECO:0000313" key="1">
    <source>
        <dbReference type="EnsemblMetazoa" id="RPRC008207-PA"/>
    </source>
</evidence>
<dbReference type="EnsemblMetazoa" id="RPRC008207-RA">
    <property type="protein sequence ID" value="RPRC008207-PA"/>
    <property type="gene ID" value="RPRC008207"/>
</dbReference>
<reference evidence="1" key="1">
    <citation type="submission" date="2015-05" db="UniProtKB">
        <authorList>
            <consortium name="EnsemblMetazoa"/>
        </authorList>
    </citation>
    <scope>IDENTIFICATION</scope>
</reference>